<gene>
    <name evidence="16" type="primary">rcsC_30</name>
    <name evidence="16" type="ORF">PAESOLCIP111_06548</name>
</gene>
<keyword evidence="8" id="KW-0547">Nucleotide-binding</keyword>
<feature type="transmembrane region" description="Helical" evidence="13">
    <location>
        <begin position="178"/>
        <end position="197"/>
    </location>
</feature>
<comment type="subcellular location">
    <subcellularLocation>
        <location evidence="2">Cell membrane</location>
    </subcellularLocation>
    <subcellularLocation>
        <location evidence="3">Membrane raft</location>
        <topology evidence="3">Multi-pass membrane protein</topology>
    </subcellularLocation>
</comment>
<evidence type="ECO:0000256" key="12">
    <source>
        <dbReference type="ARBA" id="ARBA00023136"/>
    </source>
</evidence>
<dbReference type="PROSITE" id="PS50109">
    <property type="entry name" value="HIS_KIN"/>
    <property type="match status" value="1"/>
</dbReference>
<evidence type="ECO:0000313" key="16">
    <source>
        <dbReference type="EMBL" id="CAG7652491.1"/>
    </source>
</evidence>
<evidence type="ECO:0000256" key="7">
    <source>
        <dbReference type="ARBA" id="ARBA00022679"/>
    </source>
</evidence>
<evidence type="ECO:0000313" key="17">
    <source>
        <dbReference type="Proteomes" id="UP000693672"/>
    </source>
</evidence>
<dbReference type="Pfam" id="PF00512">
    <property type="entry name" value="HisKA"/>
    <property type="match status" value="1"/>
</dbReference>
<dbReference type="AlphaFoldDB" id="A0A916NM56"/>
<keyword evidence="17" id="KW-1185">Reference proteome</keyword>
<dbReference type="Proteomes" id="UP000693672">
    <property type="component" value="Unassembled WGS sequence"/>
</dbReference>
<dbReference type="CDD" id="cd00075">
    <property type="entry name" value="HATPase"/>
    <property type="match status" value="1"/>
</dbReference>
<evidence type="ECO:0000256" key="2">
    <source>
        <dbReference type="ARBA" id="ARBA00004236"/>
    </source>
</evidence>
<dbReference type="FunFam" id="1.10.287.130:FF:000001">
    <property type="entry name" value="Two-component sensor histidine kinase"/>
    <property type="match status" value="1"/>
</dbReference>
<evidence type="ECO:0000256" key="10">
    <source>
        <dbReference type="ARBA" id="ARBA00022840"/>
    </source>
</evidence>
<dbReference type="Pfam" id="PF00672">
    <property type="entry name" value="HAMP"/>
    <property type="match status" value="1"/>
</dbReference>
<evidence type="ECO:0000259" key="14">
    <source>
        <dbReference type="PROSITE" id="PS50109"/>
    </source>
</evidence>
<dbReference type="SMART" id="SM00304">
    <property type="entry name" value="HAMP"/>
    <property type="match status" value="1"/>
</dbReference>
<evidence type="ECO:0000256" key="8">
    <source>
        <dbReference type="ARBA" id="ARBA00022741"/>
    </source>
</evidence>
<dbReference type="FunFam" id="3.30.565.10:FF:000023">
    <property type="entry name" value="PAS domain-containing sensor histidine kinase"/>
    <property type="match status" value="1"/>
</dbReference>
<dbReference type="GO" id="GO:0000155">
    <property type="term" value="F:phosphorelay sensor kinase activity"/>
    <property type="evidence" value="ECO:0007669"/>
    <property type="project" value="InterPro"/>
</dbReference>
<dbReference type="EMBL" id="CAJVAS010000071">
    <property type="protein sequence ID" value="CAG7652491.1"/>
    <property type="molecule type" value="Genomic_DNA"/>
</dbReference>
<keyword evidence="7 16" id="KW-0808">Transferase</keyword>
<dbReference type="InterPro" id="IPR050736">
    <property type="entry name" value="Sensor_HK_Regulatory"/>
</dbReference>
<evidence type="ECO:0000256" key="3">
    <source>
        <dbReference type="ARBA" id="ARBA00004314"/>
    </source>
</evidence>
<reference evidence="16" key="1">
    <citation type="submission" date="2021-06" db="EMBL/GenBank/DDBJ databases">
        <authorList>
            <person name="Criscuolo A."/>
        </authorList>
    </citation>
    <scope>NUCLEOTIDE SEQUENCE</scope>
    <source>
        <strain evidence="16">CIP111600</strain>
    </source>
</reference>
<comment type="catalytic activity">
    <reaction evidence="1">
        <text>ATP + protein L-histidine = ADP + protein N-phospho-L-histidine.</text>
        <dbReference type="EC" id="2.7.13.3"/>
    </reaction>
</comment>
<evidence type="ECO:0000256" key="13">
    <source>
        <dbReference type="SAM" id="Phobius"/>
    </source>
</evidence>
<dbReference type="InterPro" id="IPR003661">
    <property type="entry name" value="HisK_dim/P_dom"/>
</dbReference>
<feature type="transmembrane region" description="Helical" evidence="13">
    <location>
        <begin position="12"/>
        <end position="36"/>
    </location>
</feature>
<keyword evidence="5" id="KW-1003">Cell membrane</keyword>
<accession>A0A916NM56</accession>
<dbReference type="EC" id="2.7.13.3" evidence="4"/>
<keyword evidence="13" id="KW-1133">Transmembrane helix</keyword>
<protein>
    <recommendedName>
        <fullName evidence="4">histidine kinase</fullName>
        <ecNumber evidence="4">2.7.13.3</ecNumber>
    </recommendedName>
</protein>
<evidence type="ECO:0000256" key="1">
    <source>
        <dbReference type="ARBA" id="ARBA00000085"/>
    </source>
</evidence>
<keyword evidence="12 13" id="KW-0472">Membrane</keyword>
<dbReference type="RefSeq" id="WP_246627748.1">
    <property type="nucleotide sequence ID" value="NZ_CAJVAS010000071.1"/>
</dbReference>
<keyword evidence="9 16" id="KW-0418">Kinase</keyword>
<dbReference type="CDD" id="cd00082">
    <property type="entry name" value="HisKA"/>
    <property type="match status" value="1"/>
</dbReference>
<dbReference type="PANTHER" id="PTHR43711:SF1">
    <property type="entry name" value="HISTIDINE KINASE 1"/>
    <property type="match status" value="1"/>
</dbReference>
<keyword evidence="13" id="KW-0812">Transmembrane</keyword>
<dbReference type="SMART" id="SM00388">
    <property type="entry name" value="HisKA"/>
    <property type="match status" value="1"/>
</dbReference>
<dbReference type="GO" id="GO:0005524">
    <property type="term" value="F:ATP binding"/>
    <property type="evidence" value="ECO:0007669"/>
    <property type="project" value="UniProtKB-KW"/>
</dbReference>
<evidence type="ECO:0000256" key="6">
    <source>
        <dbReference type="ARBA" id="ARBA00022553"/>
    </source>
</evidence>
<dbReference type="Pfam" id="PF02518">
    <property type="entry name" value="HATPase_c"/>
    <property type="match status" value="1"/>
</dbReference>
<proteinExistence type="predicted"/>
<dbReference type="GO" id="GO:0005886">
    <property type="term" value="C:plasma membrane"/>
    <property type="evidence" value="ECO:0007669"/>
    <property type="project" value="UniProtKB-SubCell"/>
</dbReference>
<keyword evidence="6" id="KW-0597">Phosphoprotein</keyword>
<feature type="domain" description="HAMP" evidence="15">
    <location>
        <begin position="198"/>
        <end position="250"/>
    </location>
</feature>
<evidence type="ECO:0000259" key="15">
    <source>
        <dbReference type="PROSITE" id="PS50885"/>
    </source>
</evidence>
<name>A0A916NM56_9BACL</name>
<comment type="caution">
    <text evidence="16">The sequence shown here is derived from an EMBL/GenBank/DDBJ whole genome shotgun (WGS) entry which is preliminary data.</text>
</comment>
<dbReference type="PANTHER" id="PTHR43711">
    <property type="entry name" value="TWO-COMPONENT HISTIDINE KINASE"/>
    <property type="match status" value="1"/>
</dbReference>
<dbReference type="InterPro" id="IPR003660">
    <property type="entry name" value="HAMP_dom"/>
</dbReference>
<dbReference type="PROSITE" id="PS50885">
    <property type="entry name" value="HAMP"/>
    <property type="match status" value="1"/>
</dbReference>
<evidence type="ECO:0000256" key="5">
    <source>
        <dbReference type="ARBA" id="ARBA00022475"/>
    </source>
</evidence>
<dbReference type="InterPro" id="IPR005467">
    <property type="entry name" value="His_kinase_dom"/>
</dbReference>
<organism evidence="16 17">
    <name type="scientific">Paenibacillus solanacearum</name>
    <dbReference type="NCBI Taxonomy" id="2048548"/>
    <lineage>
        <taxon>Bacteria</taxon>
        <taxon>Bacillati</taxon>
        <taxon>Bacillota</taxon>
        <taxon>Bacilli</taxon>
        <taxon>Bacillales</taxon>
        <taxon>Paenibacillaceae</taxon>
        <taxon>Paenibacillus</taxon>
    </lineage>
</organism>
<dbReference type="CDD" id="cd06225">
    <property type="entry name" value="HAMP"/>
    <property type="match status" value="1"/>
</dbReference>
<evidence type="ECO:0000256" key="9">
    <source>
        <dbReference type="ARBA" id="ARBA00022777"/>
    </source>
</evidence>
<evidence type="ECO:0000256" key="4">
    <source>
        <dbReference type="ARBA" id="ARBA00012438"/>
    </source>
</evidence>
<evidence type="ECO:0000256" key="11">
    <source>
        <dbReference type="ARBA" id="ARBA00023012"/>
    </source>
</evidence>
<dbReference type="SMART" id="SM00387">
    <property type="entry name" value="HATPase_c"/>
    <property type="match status" value="1"/>
</dbReference>
<feature type="domain" description="Histidine kinase" evidence="14">
    <location>
        <begin position="258"/>
        <end position="481"/>
    </location>
</feature>
<keyword evidence="11" id="KW-0902">Two-component regulatory system</keyword>
<keyword evidence="10" id="KW-0067">ATP-binding</keyword>
<dbReference type="InterPro" id="IPR003594">
    <property type="entry name" value="HATPase_dom"/>
</dbReference>
<sequence>MMIRRWMRSLYIQIFLSFLVTCILLFVGLAIFWNYYFTDFFYKDRKELLVSRAAEVVKMLPSYQEGTISTRELRFGIRIVARGINGEVWLVDSKGQIMNGSSERENTTIPKSMDPWFIDGLKGNSGFVAGKYGYSIRAGEGLLTYYTPTTFNDQPIVLIMNIPALEISEAIAAVRWNIVVPLLFSLIAVGVILYSLSRKLAGPLQQMNNAALEVANGDFTTRVPISSNDEVAQLARSFNFMVDQLEQWENTRQEFLANVSHELRSPLTTLRGLIVAMNDKVIPEEKYAHYLRICDHEVQRLQRLVADLLDLASIENGMDVFRTRPLVLQDKITEVLDIVRTPALEKGLQLYSIYPDAAGSQSGAVVCELDPDRFSQIMLNLIYNAIRFTPAGGTITVKLAADAEQAVIEVRDTGIGMNEAELQRIWDRFYKAEHSRTHAFDGTGLGLTIVKHLVGGMKGTITVDSEPNKGTVFKIVFPRLLK</sequence>
<dbReference type="GO" id="GO:0045121">
    <property type="term" value="C:membrane raft"/>
    <property type="evidence" value="ECO:0007669"/>
    <property type="project" value="UniProtKB-SubCell"/>
</dbReference>